<feature type="domain" description="RRM" evidence="4">
    <location>
        <begin position="460"/>
        <end position="545"/>
    </location>
</feature>
<dbReference type="InterPro" id="IPR002075">
    <property type="entry name" value="NTF2_dom"/>
</dbReference>
<reference evidence="6" key="1">
    <citation type="journal article" date="2018" name="Nat. Genet.">
        <title>Extensive intraspecific gene order and gene structural variations between Mo17 and other maize genomes.</title>
        <authorList>
            <person name="Sun S."/>
            <person name="Zhou Y."/>
            <person name="Chen J."/>
            <person name="Shi J."/>
            <person name="Zhao H."/>
            <person name="Zhao H."/>
            <person name="Song W."/>
            <person name="Zhang M."/>
            <person name="Cui Y."/>
            <person name="Dong X."/>
            <person name="Liu H."/>
            <person name="Ma X."/>
            <person name="Jiao Y."/>
            <person name="Wang B."/>
            <person name="Wei X."/>
            <person name="Stein J.C."/>
            <person name="Glaubitz J.C."/>
            <person name="Lu F."/>
            <person name="Yu G."/>
            <person name="Liang C."/>
            <person name="Fengler K."/>
            <person name="Li B."/>
            <person name="Rafalski A."/>
            <person name="Schnable P.S."/>
            <person name="Ware D.H."/>
            <person name="Buckler E.S."/>
            <person name="Lai J."/>
        </authorList>
    </citation>
    <scope>NUCLEOTIDE SEQUENCE [LARGE SCALE GENOMIC DNA]</scope>
    <source>
        <tissue evidence="6">Seedling</tissue>
    </source>
</reference>
<feature type="compositionally biased region" description="Basic and acidic residues" evidence="3">
    <location>
        <begin position="372"/>
        <end position="390"/>
    </location>
</feature>
<gene>
    <name evidence="6" type="primary">G3BP2</name>
    <name evidence="6" type="ORF">Zm00014a_018410</name>
</gene>
<dbReference type="AlphaFoldDB" id="A0A3L6E4G5"/>
<evidence type="ECO:0000256" key="3">
    <source>
        <dbReference type="SAM" id="MobiDB-lite"/>
    </source>
</evidence>
<evidence type="ECO:0000256" key="1">
    <source>
        <dbReference type="ARBA" id="ARBA00022884"/>
    </source>
</evidence>
<dbReference type="CDD" id="cd00780">
    <property type="entry name" value="NTF2"/>
    <property type="match status" value="1"/>
</dbReference>
<feature type="compositionally biased region" description="Polar residues" evidence="3">
    <location>
        <begin position="654"/>
        <end position="663"/>
    </location>
</feature>
<proteinExistence type="predicted"/>
<feature type="region of interest" description="Disordered" evidence="3">
    <location>
        <begin position="313"/>
        <end position="457"/>
    </location>
</feature>
<accession>A0A3L6E4G5</accession>
<evidence type="ECO:0000313" key="6">
    <source>
        <dbReference type="EMBL" id="PWZ15263.1"/>
    </source>
</evidence>
<dbReference type="InterPro" id="IPR039539">
    <property type="entry name" value="Ras_GTPase_bind_prot"/>
</dbReference>
<feature type="compositionally biased region" description="Polar residues" evidence="3">
    <location>
        <begin position="421"/>
        <end position="433"/>
    </location>
</feature>
<dbReference type="PROSITE" id="PS50177">
    <property type="entry name" value="NTF2_DOMAIN"/>
    <property type="match status" value="1"/>
</dbReference>
<dbReference type="InterPro" id="IPR035979">
    <property type="entry name" value="RBD_domain_sf"/>
</dbReference>
<feature type="region of interest" description="Disordered" evidence="3">
    <location>
        <begin position="592"/>
        <end position="663"/>
    </location>
</feature>
<dbReference type="Gene3D" id="3.10.450.50">
    <property type="match status" value="1"/>
</dbReference>
<dbReference type="Pfam" id="PF02136">
    <property type="entry name" value="NTF2"/>
    <property type="match status" value="1"/>
</dbReference>
<dbReference type="ExpressionAtlas" id="A0A3L6E4G5">
    <property type="expression patterns" value="baseline and differential"/>
</dbReference>
<dbReference type="InterPro" id="IPR012677">
    <property type="entry name" value="Nucleotide-bd_a/b_plait_sf"/>
</dbReference>
<feature type="compositionally biased region" description="Low complexity" evidence="3">
    <location>
        <begin position="315"/>
        <end position="342"/>
    </location>
</feature>
<dbReference type="GO" id="GO:0003723">
    <property type="term" value="F:RNA binding"/>
    <property type="evidence" value="ECO:0007669"/>
    <property type="project" value="UniProtKB-UniRule"/>
</dbReference>
<sequence>MRSARHFQLARSRELTIAILENKSPPPRLHPRPSSSNPLPDATAGGGATNGCPAASTSSTNFAITCAAMALEDGSPATFTPQVIANAFVKQYYQTLRYAREDAYKFYNDKSILGRTDSNGKMICVTTIDDIKEQLVSTDCADCLIEIETVDAQPSHVDGVIILVAGYFTTAVVKQKFIQSFFLAPQENSGYYVLNDTFRLTGISFEVKVVAANHDNKSTQITTLPNEPEIDSFKESEVPGVPPAGNILVNDGVISTSANVVSPVKNDPVVETSMKVVNEDVVKIPVAAPASTPVTAEEVVNKDFVKIPESAPALPSSVEKAAPAPPASVEKAAAAPPASVEKGAPAPRAPVEKADPAPSAPVEKGAPALRAPVEKADPAPRAPVEKEVTRKTYASVVKIPREDTQPTPAARPSKPNLNIKMVQNTEKNVSSPSKPAHATVNALPGDKGVPKNKSPDEPGYSIFVKNLPFEATVEMVEQEFSKFGAIKSGGVQVKCQPDQFCFGFVEFESQQSMLAAIESVSYMIQVLASRVYFGTRESYVEEKRTKTRVVDGVITRGDDNGNGGGGRFHSGRGGGYYGDGYKRQWGGQNNGYYNGGDNMRNDYSGRVRGPQGNGHPQNGHGYHQNGHGYYSGNGYQQRRPNSNGNGLRVERNNGFRQQGPASA</sequence>
<evidence type="ECO:0000259" key="4">
    <source>
        <dbReference type="PROSITE" id="PS50102"/>
    </source>
</evidence>
<dbReference type="PANTHER" id="PTHR10693:SF55">
    <property type="entry name" value="OS07G0603100 PROTEIN"/>
    <property type="match status" value="1"/>
</dbReference>
<feature type="compositionally biased region" description="Low complexity" evidence="3">
    <location>
        <begin position="609"/>
        <end position="636"/>
    </location>
</feature>
<name>A0A3L6E4G5_MAIZE</name>
<dbReference type="Proteomes" id="UP000251960">
    <property type="component" value="Chromosome 7"/>
</dbReference>
<dbReference type="PANTHER" id="PTHR10693">
    <property type="entry name" value="RAS GTPASE-ACTIVATING PROTEIN-BINDING PROTEIN"/>
    <property type="match status" value="1"/>
</dbReference>
<dbReference type="GO" id="GO:0005737">
    <property type="term" value="C:cytoplasm"/>
    <property type="evidence" value="ECO:0007669"/>
    <property type="project" value="UniProtKB-ARBA"/>
</dbReference>
<feature type="domain" description="NTF2" evidence="5">
    <location>
        <begin position="84"/>
        <end position="200"/>
    </location>
</feature>
<comment type="caution">
    <text evidence="6">The sequence shown here is derived from an EMBL/GenBank/DDBJ whole genome shotgun (WGS) entry which is preliminary data.</text>
</comment>
<evidence type="ECO:0000259" key="5">
    <source>
        <dbReference type="PROSITE" id="PS50177"/>
    </source>
</evidence>
<dbReference type="InterPro" id="IPR018222">
    <property type="entry name" value="Nuclear_transport_factor_2_euk"/>
</dbReference>
<evidence type="ECO:0000256" key="2">
    <source>
        <dbReference type="PROSITE-ProRule" id="PRU00176"/>
    </source>
</evidence>
<protein>
    <submittedName>
        <fullName evidence="6">Ras GTPase-activating protein-binding protein 2</fullName>
    </submittedName>
</protein>
<dbReference type="PROSITE" id="PS50102">
    <property type="entry name" value="RRM"/>
    <property type="match status" value="1"/>
</dbReference>
<dbReference type="SUPFAM" id="SSF54427">
    <property type="entry name" value="NTF2-like"/>
    <property type="match status" value="1"/>
</dbReference>
<dbReference type="SMART" id="SM00360">
    <property type="entry name" value="RRM"/>
    <property type="match status" value="1"/>
</dbReference>
<dbReference type="InterPro" id="IPR032710">
    <property type="entry name" value="NTF2-like_dom_sf"/>
</dbReference>
<dbReference type="EMBL" id="NCVQ01000008">
    <property type="protein sequence ID" value="PWZ15263.1"/>
    <property type="molecule type" value="Genomic_DNA"/>
</dbReference>
<dbReference type="Pfam" id="PF00076">
    <property type="entry name" value="RRM_1"/>
    <property type="match status" value="1"/>
</dbReference>
<keyword evidence="1 2" id="KW-0694">RNA-binding</keyword>
<dbReference type="Gene3D" id="3.30.70.330">
    <property type="match status" value="1"/>
</dbReference>
<organism evidence="6">
    <name type="scientific">Zea mays</name>
    <name type="common">Maize</name>
    <dbReference type="NCBI Taxonomy" id="4577"/>
    <lineage>
        <taxon>Eukaryota</taxon>
        <taxon>Viridiplantae</taxon>
        <taxon>Streptophyta</taxon>
        <taxon>Embryophyta</taxon>
        <taxon>Tracheophyta</taxon>
        <taxon>Spermatophyta</taxon>
        <taxon>Magnoliopsida</taxon>
        <taxon>Liliopsida</taxon>
        <taxon>Poales</taxon>
        <taxon>Poaceae</taxon>
        <taxon>PACMAD clade</taxon>
        <taxon>Panicoideae</taxon>
        <taxon>Andropogonodae</taxon>
        <taxon>Andropogoneae</taxon>
        <taxon>Tripsacinae</taxon>
        <taxon>Zea</taxon>
    </lineage>
</organism>
<dbReference type="CDD" id="cd00590">
    <property type="entry name" value="RRM_SF"/>
    <property type="match status" value="1"/>
</dbReference>
<dbReference type="SUPFAM" id="SSF54928">
    <property type="entry name" value="RNA-binding domain, RBD"/>
    <property type="match status" value="1"/>
</dbReference>
<dbReference type="InterPro" id="IPR000504">
    <property type="entry name" value="RRM_dom"/>
</dbReference>
<feature type="region of interest" description="Disordered" evidence="3">
    <location>
        <begin position="21"/>
        <end position="50"/>
    </location>
</feature>